<accession>A0A0N5CUJ8</accession>
<protein>
    <submittedName>
        <fullName evidence="1 3">Uncharacterized protein</fullName>
    </submittedName>
</protein>
<dbReference type="WBParaSite" id="TCLT_0000394501-mRNA-1">
    <property type="protein sequence ID" value="TCLT_0000394501-mRNA-1"/>
    <property type="gene ID" value="TCLT_0000394501"/>
</dbReference>
<sequence length="75" mass="8776">MINPFCRLIPELIVVKSVIRHQIVCYYYNYNYNNSDGTKEPHDIISSGFHYQFYASRGQRLYDGAPKDNSAKKNI</sequence>
<organism evidence="3">
    <name type="scientific">Thelazia callipaeda</name>
    <name type="common">Oriental eyeworm</name>
    <name type="synonym">Parasitic nematode</name>
    <dbReference type="NCBI Taxonomy" id="103827"/>
    <lineage>
        <taxon>Eukaryota</taxon>
        <taxon>Metazoa</taxon>
        <taxon>Ecdysozoa</taxon>
        <taxon>Nematoda</taxon>
        <taxon>Chromadorea</taxon>
        <taxon>Rhabditida</taxon>
        <taxon>Spirurina</taxon>
        <taxon>Spiruromorpha</taxon>
        <taxon>Thelazioidea</taxon>
        <taxon>Thelaziidae</taxon>
        <taxon>Thelazia</taxon>
    </lineage>
</organism>
<gene>
    <name evidence="1" type="ORF">TCLT_LOCUS3934</name>
</gene>
<evidence type="ECO:0000313" key="2">
    <source>
        <dbReference type="Proteomes" id="UP000276776"/>
    </source>
</evidence>
<dbReference type="AlphaFoldDB" id="A0A0N5CUJ8"/>
<reference evidence="1 2" key="2">
    <citation type="submission" date="2018-11" db="EMBL/GenBank/DDBJ databases">
        <authorList>
            <consortium name="Pathogen Informatics"/>
        </authorList>
    </citation>
    <scope>NUCLEOTIDE SEQUENCE [LARGE SCALE GENOMIC DNA]</scope>
</reference>
<keyword evidence="2" id="KW-1185">Reference proteome</keyword>
<name>A0A0N5CUJ8_THECL</name>
<reference evidence="3" key="1">
    <citation type="submission" date="2017-02" db="UniProtKB">
        <authorList>
            <consortium name="WormBaseParasite"/>
        </authorList>
    </citation>
    <scope>IDENTIFICATION</scope>
</reference>
<dbReference type="Proteomes" id="UP000276776">
    <property type="component" value="Unassembled WGS sequence"/>
</dbReference>
<evidence type="ECO:0000313" key="1">
    <source>
        <dbReference type="EMBL" id="VDN00969.1"/>
    </source>
</evidence>
<evidence type="ECO:0000313" key="3">
    <source>
        <dbReference type="WBParaSite" id="TCLT_0000394501-mRNA-1"/>
    </source>
</evidence>
<dbReference type="EMBL" id="UYYF01004270">
    <property type="protein sequence ID" value="VDN00969.1"/>
    <property type="molecule type" value="Genomic_DNA"/>
</dbReference>
<proteinExistence type="predicted"/>